<evidence type="ECO:0000313" key="2">
    <source>
        <dbReference type="Proteomes" id="UP000299102"/>
    </source>
</evidence>
<sequence>MQSTADPRIIWIEIRGEADSRVSVQSTKPCRCEFSHRIVTMALNRNVGKKKAGSGRVVPAHCIVCRHFRAAALRALYFVRTVCKRSTNDATAPFVFPSRLTRPAKQTRKSNTAH</sequence>
<dbReference type="EMBL" id="BGZK01000926">
    <property type="protein sequence ID" value="GBP65333.1"/>
    <property type="molecule type" value="Genomic_DNA"/>
</dbReference>
<keyword evidence="2" id="KW-1185">Reference proteome</keyword>
<gene>
    <name evidence="1" type="ORF">EVAR_52107_1</name>
</gene>
<protein>
    <submittedName>
        <fullName evidence="1">Uncharacterized protein</fullName>
    </submittedName>
</protein>
<dbReference type="Proteomes" id="UP000299102">
    <property type="component" value="Unassembled WGS sequence"/>
</dbReference>
<evidence type="ECO:0000313" key="1">
    <source>
        <dbReference type="EMBL" id="GBP65333.1"/>
    </source>
</evidence>
<reference evidence="1 2" key="1">
    <citation type="journal article" date="2019" name="Commun. Biol.">
        <title>The bagworm genome reveals a unique fibroin gene that provides high tensile strength.</title>
        <authorList>
            <person name="Kono N."/>
            <person name="Nakamura H."/>
            <person name="Ohtoshi R."/>
            <person name="Tomita M."/>
            <person name="Numata K."/>
            <person name="Arakawa K."/>
        </authorList>
    </citation>
    <scope>NUCLEOTIDE SEQUENCE [LARGE SCALE GENOMIC DNA]</scope>
</reference>
<proteinExistence type="predicted"/>
<name>A0A4C1XQJ9_EUMVA</name>
<comment type="caution">
    <text evidence="1">The sequence shown here is derived from an EMBL/GenBank/DDBJ whole genome shotgun (WGS) entry which is preliminary data.</text>
</comment>
<accession>A0A4C1XQJ9</accession>
<organism evidence="1 2">
    <name type="scientific">Eumeta variegata</name>
    <name type="common">Bagworm moth</name>
    <name type="synonym">Eumeta japonica</name>
    <dbReference type="NCBI Taxonomy" id="151549"/>
    <lineage>
        <taxon>Eukaryota</taxon>
        <taxon>Metazoa</taxon>
        <taxon>Ecdysozoa</taxon>
        <taxon>Arthropoda</taxon>
        <taxon>Hexapoda</taxon>
        <taxon>Insecta</taxon>
        <taxon>Pterygota</taxon>
        <taxon>Neoptera</taxon>
        <taxon>Endopterygota</taxon>
        <taxon>Lepidoptera</taxon>
        <taxon>Glossata</taxon>
        <taxon>Ditrysia</taxon>
        <taxon>Tineoidea</taxon>
        <taxon>Psychidae</taxon>
        <taxon>Oiketicinae</taxon>
        <taxon>Eumeta</taxon>
    </lineage>
</organism>
<dbReference type="AlphaFoldDB" id="A0A4C1XQJ9"/>